<protein>
    <submittedName>
        <fullName evidence="2">CinA-like protein</fullName>
    </submittedName>
</protein>
<dbReference type="InterPro" id="IPR008136">
    <property type="entry name" value="CinA_C"/>
</dbReference>
<dbReference type="EMBL" id="CP015220">
    <property type="protein sequence ID" value="AMY23695.1"/>
    <property type="molecule type" value="Genomic_DNA"/>
</dbReference>
<reference evidence="2 3" key="1">
    <citation type="journal article" date="2016" name="Genome Announc.">
        <title>Complete Genome and Plasmid Sequences for Rhodococcus fascians D188 and Draft Sequences for Rhodococcus Isolates PBTS 1 and PBTS 2.</title>
        <authorList>
            <person name="Stamler R.A."/>
            <person name="Vereecke D."/>
            <person name="Zhang Y."/>
            <person name="Schilkey F."/>
            <person name="Devitt N."/>
            <person name="Randall J.J."/>
        </authorList>
    </citation>
    <scope>NUCLEOTIDE SEQUENCE [LARGE SCALE GENOMIC DNA]</scope>
    <source>
        <strain evidence="2 3">PBTS2</strain>
    </source>
</reference>
<dbReference type="NCBIfam" id="TIGR00199">
    <property type="entry name" value="PncC_domain"/>
    <property type="match status" value="1"/>
</dbReference>
<dbReference type="SUPFAM" id="SSF142433">
    <property type="entry name" value="CinA-like"/>
    <property type="match status" value="1"/>
</dbReference>
<dbReference type="KEGG" id="rhs:A3Q41_02394"/>
<dbReference type="AlphaFoldDB" id="A0A143QKL2"/>
<feature type="domain" description="CinA C-terminal" evidence="1">
    <location>
        <begin position="19"/>
        <end position="161"/>
    </location>
</feature>
<gene>
    <name evidence="2" type="primary">cinA_1</name>
    <name evidence="2" type="ORF">A3Q41_02394</name>
</gene>
<sequence>MDTDAEQRLPTEADASSVCRKIADLAQTYDIAIGTAESLTAGNLAAMLGKAPSSGQWYRGGIVAYHESVKHTLLEVPDGPVVSEQAATAMARSTASLVGAHLTIAVTGEAGPQSQEDQPPGTVWAAVYDRGDVSTECKHFEGEPEEVLARTMAFSLDTLLRHARKRAHG</sequence>
<proteinExistence type="predicted"/>
<name>A0A143QKL2_RHOFA</name>
<dbReference type="Pfam" id="PF02464">
    <property type="entry name" value="CinA"/>
    <property type="match status" value="1"/>
</dbReference>
<reference evidence="3" key="2">
    <citation type="submission" date="2016-04" db="EMBL/GenBank/DDBJ databases">
        <title>Complete Genome and Plasmid Sequences for Rhodococcus fascians D188 and Draft Sequences for Rhodococcus spp. Isolates PBTS 1 and PBTS 2.</title>
        <authorList>
            <person name="Stamer R."/>
            <person name="Vereecke D."/>
            <person name="Zhang Y."/>
            <person name="Schilkey F."/>
            <person name="Devitt N."/>
            <person name="Randall J."/>
        </authorList>
    </citation>
    <scope>NUCLEOTIDE SEQUENCE [LARGE SCALE GENOMIC DNA]</scope>
    <source>
        <strain evidence="3">PBTS2</strain>
    </source>
</reference>
<keyword evidence="3" id="KW-1185">Reference proteome</keyword>
<dbReference type="Proteomes" id="UP000076038">
    <property type="component" value="Chromosome"/>
</dbReference>
<dbReference type="InterPro" id="IPR036653">
    <property type="entry name" value="CinA-like_C"/>
</dbReference>
<dbReference type="OrthoDB" id="1253990at2"/>
<organism evidence="2 3">
    <name type="scientific">Rhodococcoides fascians</name>
    <name type="common">Rhodococcus fascians</name>
    <dbReference type="NCBI Taxonomy" id="1828"/>
    <lineage>
        <taxon>Bacteria</taxon>
        <taxon>Bacillati</taxon>
        <taxon>Actinomycetota</taxon>
        <taxon>Actinomycetes</taxon>
        <taxon>Mycobacteriales</taxon>
        <taxon>Nocardiaceae</taxon>
        <taxon>Rhodococcoides</taxon>
    </lineage>
</organism>
<accession>A0A143QKL2</accession>
<dbReference type="Gene3D" id="3.90.950.20">
    <property type="entry name" value="CinA-like"/>
    <property type="match status" value="1"/>
</dbReference>
<dbReference type="RefSeq" id="WP_027495707.1">
    <property type="nucleotide sequence ID" value="NZ_CP015220.1"/>
</dbReference>
<evidence type="ECO:0000313" key="3">
    <source>
        <dbReference type="Proteomes" id="UP000076038"/>
    </source>
</evidence>
<evidence type="ECO:0000259" key="1">
    <source>
        <dbReference type="Pfam" id="PF02464"/>
    </source>
</evidence>
<dbReference type="PATRIC" id="fig|1653479.3.peg.2424"/>
<evidence type="ECO:0000313" key="2">
    <source>
        <dbReference type="EMBL" id="AMY23695.1"/>
    </source>
</evidence>